<dbReference type="GO" id="GO:0009279">
    <property type="term" value="C:cell outer membrane"/>
    <property type="evidence" value="ECO:0007669"/>
    <property type="project" value="UniProtKB-SubCell"/>
</dbReference>
<evidence type="ECO:0000256" key="15">
    <source>
        <dbReference type="RuleBase" id="RU003357"/>
    </source>
</evidence>
<keyword evidence="11 14" id="KW-0472">Membrane</keyword>
<dbReference type="InterPro" id="IPR010105">
    <property type="entry name" value="TonB_sidphr_rcpt"/>
</dbReference>
<evidence type="ECO:0000259" key="18">
    <source>
        <dbReference type="Pfam" id="PF07715"/>
    </source>
</evidence>
<comment type="similarity">
    <text evidence="2 14 15">Belongs to the TonB-dependent receptor family.</text>
</comment>
<keyword evidence="9" id="KW-0406">Ion transport</keyword>
<evidence type="ECO:0000313" key="20">
    <source>
        <dbReference type="Proteomes" id="UP000061457"/>
    </source>
</evidence>
<keyword evidence="5" id="KW-0410">Iron transport</keyword>
<evidence type="ECO:0000256" key="3">
    <source>
        <dbReference type="ARBA" id="ARBA00022448"/>
    </source>
</evidence>
<organism evidence="19 20">
    <name type="scientific">Pseudoalteromonas phenolica</name>
    <dbReference type="NCBI Taxonomy" id="161398"/>
    <lineage>
        <taxon>Bacteria</taxon>
        <taxon>Pseudomonadati</taxon>
        <taxon>Pseudomonadota</taxon>
        <taxon>Gammaproteobacteria</taxon>
        <taxon>Alteromonadales</taxon>
        <taxon>Pseudoalteromonadaceae</taxon>
        <taxon>Pseudoalteromonas</taxon>
    </lineage>
</organism>
<keyword evidence="20" id="KW-1185">Reference proteome</keyword>
<dbReference type="AlphaFoldDB" id="A0A0S2K840"/>
<keyword evidence="13 14" id="KW-0998">Cell outer membrane</keyword>
<dbReference type="KEGG" id="pphe:PP2015_3689"/>
<evidence type="ECO:0000256" key="4">
    <source>
        <dbReference type="ARBA" id="ARBA00022452"/>
    </source>
</evidence>
<dbReference type="InterPro" id="IPR037066">
    <property type="entry name" value="Plug_dom_sf"/>
</dbReference>
<proteinExistence type="inferred from homology"/>
<evidence type="ECO:0000256" key="6">
    <source>
        <dbReference type="ARBA" id="ARBA00022692"/>
    </source>
</evidence>
<keyword evidence="3 14" id="KW-0813">Transport</keyword>
<evidence type="ECO:0000256" key="10">
    <source>
        <dbReference type="ARBA" id="ARBA00023077"/>
    </source>
</evidence>
<evidence type="ECO:0000313" key="19">
    <source>
        <dbReference type="EMBL" id="ALO44162.1"/>
    </source>
</evidence>
<dbReference type="FunFam" id="2.170.130.10:FF:000010">
    <property type="entry name" value="Ferripyoverdine receptor"/>
    <property type="match status" value="1"/>
</dbReference>
<evidence type="ECO:0000256" key="16">
    <source>
        <dbReference type="SAM" id="SignalP"/>
    </source>
</evidence>
<reference evidence="19 20" key="1">
    <citation type="submission" date="2015-11" db="EMBL/GenBank/DDBJ databases">
        <authorList>
            <person name="Zhang Y."/>
            <person name="Guo Z."/>
        </authorList>
    </citation>
    <scope>NUCLEOTIDE SEQUENCE [LARGE SCALE GENOMIC DNA]</scope>
    <source>
        <strain evidence="19 20">KCTC 12086</strain>
    </source>
</reference>
<keyword evidence="6 14" id="KW-0812">Transmembrane</keyword>
<dbReference type="Pfam" id="PF00593">
    <property type="entry name" value="TonB_dep_Rec_b-barrel"/>
    <property type="match status" value="1"/>
</dbReference>
<feature type="domain" description="TonB-dependent receptor plug" evidence="18">
    <location>
        <begin position="60"/>
        <end position="159"/>
    </location>
</feature>
<gene>
    <name evidence="19" type="ORF">PP2015_3689</name>
</gene>
<dbReference type="GO" id="GO:0015891">
    <property type="term" value="P:siderophore transport"/>
    <property type="evidence" value="ECO:0007669"/>
    <property type="project" value="InterPro"/>
</dbReference>
<dbReference type="Gene3D" id="2.170.130.10">
    <property type="entry name" value="TonB-dependent receptor, plug domain"/>
    <property type="match status" value="1"/>
</dbReference>
<evidence type="ECO:0000256" key="2">
    <source>
        <dbReference type="ARBA" id="ARBA00009810"/>
    </source>
</evidence>
<keyword evidence="7 16" id="KW-0732">Signal</keyword>
<dbReference type="PANTHER" id="PTHR32552">
    <property type="entry name" value="FERRICHROME IRON RECEPTOR-RELATED"/>
    <property type="match status" value="1"/>
</dbReference>
<evidence type="ECO:0000256" key="5">
    <source>
        <dbReference type="ARBA" id="ARBA00022496"/>
    </source>
</evidence>
<dbReference type="InterPro" id="IPR012910">
    <property type="entry name" value="Plug_dom"/>
</dbReference>
<keyword evidence="4 14" id="KW-1134">Transmembrane beta strand</keyword>
<protein>
    <submittedName>
        <fullName evidence="19">TonB-dependent receptor</fullName>
    </submittedName>
</protein>
<dbReference type="PATRIC" id="fig|161398.10.peg.3768"/>
<dbReference type="PANTHER" id="PTHR32552:SF74">
    <property type="entry name" value="HYDROXAMATE SIDEROPHORE RECEPTOR FHUE"/>
    <property type="match status" value="1"/>
</dbReference>
<dbReference type="GO" id="GO:0015344">
    <property type="term" value="F:siderophore uptake transmembrane transporter activity"/>
    <property type="evidence" value="ECO:0007669"/>
    <property type="project" value="TreeGrafter"/>
</dbReference>
<comment type="subcellular location">
    <subcellularLocation>
        <location evidence="1 14">Cell outer membrane</location>
        <topology evidence="1 14">Multi-pass membrane protein</topology>
    </subcellularLocation>
</comment>
<evidence type="ECO:0000256" key="11">
    <source>
        <dbReference type="ARBA" id="ARBA00023136"/>
    </source>
</evidence>
<evidence type="ECO:0000256" key="9">
    <source>
        <dbReference type="ARBA" id="ARBA00023065"/>
    </source>
</evidence>
<dbReference type="Gene3D" id="2.40.170.20">
    <property type="entry name" value="TonB-dependent receptor, beta-barrel domain"/>
    <property type="match status" value="1"/>
</dbReference>
<name>A0A0S2K840_9GAMM</name>
<dbReference type="EMBL" id="CP013188">
    <property type="protein sequence ID" value="ALO44162.1"/>
    <property type="molecule type" value="Genomic_DNA"/>
</dbReference>
<dbReference type="Proteomes" id="UP000061457">
    <property type="component" value="Chromosome II"/>
</dbReference>
<dbReference type="PROSITE" id="PS52016">
    <property type="entry name" value="TONB_DEPENDENT_REC_3"/>
    <property type="match status" value="1"/>
</dbReference>
<feature type="domain" description="TonB-dependent receptor-like beta-barrel" evidence="17">
    <location>
        <begin position="232"/>
        <end position="683"/>
    </location>
</feature>
<accession>A0A0S2K840</accession>
<dbReference type="InterPro" id="IPR039426">
    <property type="entry name" value="TonB-dep_rcpt-like"/>
</dbReference>
<sequence>MTSRVFKLSALFVATSAILSGHAFADDGKKDIEKIQVLGDKHSNYLAVEAETATKLGISIKETPQSVRVVTRALMDDFSLDDVNQVLETTPGVSVEKIETDRTYYKARGFDIVNFQVDGLGLPQERGSLQGTLDTAIYQRIEVVMGANGMMTGAGNPSATVNFIRKRPTADLRADVSVTAGSWSNKRVEADVSGSFNDMVSSRAVVVKQKRDSYLDRYAVDREVFYGITEFALTDTTTLTTSLTYQSNDADSPLWGALALFDNKGQPTNYDVSTSTAADWAYWNNTSKQAFVELEQYIGDEWSVIARYAHTQNEQDSNLFYVYGTPDAETGLGLTGYASDYQLRDRLNLFDVYARGSFELFGQEHIVAFGASEADMYYFDRSLYDYQTGNGFPPMPNMNEWDGVAPVPTLVDVNPAAPGSDVHSEQSSQYISARFSLTDDLKLLAGLRYTNWETQGLSYGNNKGRKDSDTTPHIGLVYSVNDDINVYISDTDTFAPQTETNANGSQLAPIIGDTQELGVKAELFDSRLMLNVALFNAEQVNIAVADVDNSTPDKTVHKAAPGIQSKGYEIELSGELGYGFSANLGYTKTDIDVSDTFNAGNVEAQLVKDYTPKQVFKLAVKHDVESIEGLSFGMNMRWQDEISRIQNATENFVTKQDAYAIVNFMASYEINDQVNLTFNANNVFDEKYINSLYWAQGFYGAPRNYALTLNWSL</sequence>
<evidence type="ECO:0000256" key="12">
    <source>
        <dbReference type="ARBA" id="ARBA00023170"/>
    </source>
</evidence>
<evidence type="ECO:0000256" key="7">
    <source>
        <dbReference type="ARBA" id="ARBA00022729"/>
    </source>
</evidence>
<keyword evidence="8" id="KW-0408">Iron</keyword>
<dbReference type="RefSeq" id="WP_058032042.1">
    <property type="nucleotide sequence ID" value="NZ_CP013188.1"/>
</dbReference>
<evidence type="ECO:0000259" key="17">
    <source>
        <dbReference type="Pfam" id="PF00593"/>
    </source>
</evidence>
<dbReference type="GO" id="GO:0038023">
    <property type="term" value="F:signaling receptor activity"/>
    <property type="evidence" value="ECO:0007669"/>
    <property type="project" value="InterPro"/>
</dbReference>
<dbReference type="Pfam" id="PF07715">
    <property type="entry name" value="Plug"/>
    <property type="match status" value="1"/>
</dbReference>
<dbReference type="STRING" id="161398.PP2015_3689"/>
<evidence type="ECO:0000256" key="1">
    <source>
        <dbReference type="ARBA" id="ARBA00004571"/>
    </source>
</evidence>
<dbReference type="InterPro" id="IPR000531">
    <property type="entry name" value="Beta-barrel_TonB"/>
</dbReference>
<dbReference type="SUPFAM" id="SSF56935">
    <property type="entry name" value="Porins"/>
    <property type="match status" value="1"/>
</dbReference>
<evidence type="ECO:0000256" key="14">
    <source>
        <dbReference type="PROSITE-ProRule" id="PRU01360"/>
    </source>
</evidence>
<feature type="chain" id="PRO_5006601262" evidence="16">
    <location>
        <begin position="26"/>
        <end position="713"/>
    </location>
</feature>
<evidence type="ECO:0000256" key="8">
    <source>
        <dbReference type="ARBA" id="ARBA00023004"/>
    </source>
</evidence>
<evidence type="ECO:0000256" key="13">
    <source>
        <dbReference type="ARBA" id="ARBA00023237"/>
    </source>
</evidence>
<dbReference type="OrthoDB" id="8663017at2"/>
<feature type="signal peptide" evidence="16">
    <location>
        <begin position="1"/>
        <end position="25"/>
    </location>
</feature>
<dbReference type="InterPro" id="IPR036942">
    <property type="entry name" value="Beta-barrel_TonB_sf"/>
</dbReference>
<dbReference type="CDD" id="cd01347">
    <property type="entry name" value="ligand_gated_channel"/>
    <property type="match status" value="1"/>
</dbReference>
<keyword evidence="10 15" id="KW-0798">TonB box</keyword>
<keyword evidence="12 19" id="KW-0675">Receptor</keyword>
<dbReference type="NCBIfam" id="TIGR01783">
    <property type="entry name" value="TonB-siderophor"/>
    <property type="match status" value="1"/>
</dbReference>